<comment type="caution">
    <text evidence="2">The sequence shown here is derived from an EMBL/GenBank/DDBJ whole genome shotgun (WGS) entry which is preliminary data.</text>
</comment>
<name>A0A537JHB0_9BACT</name>
<dbReference type="Proteomes" id="UP000318093">
    <property type="component" value="Unassembled WGS sequence"/>
</dbReference>
<evidence type="ECO:0000256" key="1">
    <source>
        <dbReference type="SAM" id="MobiDB-lite"/>
    </source>
</evidence>
<feature type="region of interest" description="Disordered" evidence="1">
    <location>
        <begin position="1"/>
        <end position="20"/>
    </location>
</feature>
<evidence type="ECO:0000313" key="3">
    <source>
        <dbReference type="Proteomes" id="UP000318093"/>
    </source>
</evidence>
<accession>A0A537JHB0</accession>
<gene>
    <name evidence="2" type="ORF">E6H03_04640</name>
</gene>
<protein>
    <submittedName>
        <fullName evidence="2">Uncharacterized protein</fullName>
    </submittedName>
</protein>
<organism evidence="2 3">
    <name type="scientific">Candidatus Segetimicrobium genomatis</name>
    <dbReference type="NCBI Taxonomy" id="2569760"/>
    <lineage>
        <taxon>Bacteria</taxon>
        <taxon>Bacillati</taxon>
        <taxon>Candidatus Sysuimicrobiota</taxon>
        <taxon>Candidatus Sysuimicrobiia</taxon>
        <taxon>Candidatus Sysuimicrobiales</taxon>
        <taxon>Candidatus Segetimicrobiaceae</taxon>
        <taxon>Candidatus Segetimicrobium</taxon>
    </lineage>
</organism>
<proteinExistence type="predicted"/>
<sequence>MAERHVTVKAGGDGSPPSASSVGIPFAYRSSIWRVKGLYFTGTPSGGRELWWILGAHDPEGPGIDSGGER</sequence>
<evidence type="ECO:0000313" key="2">
    <source>
        <dbReference type="EMBL" id="TMI82937.1"/>
    </source>
</evidence>
<reference evidence="2 3" key="1">
    <citation type="journal article" date="2019" name="Nat. Microbiol.">
        <title>Mediterranean grassland soil C-N compound turnover is dependent on rainfall and depth, and is mediated by genomically divergent microorganisms.</title>
        <authorList>
            <person name="Diamond S."/>
            <person name="Andeer P.F."/>
            <person name="Li Z."/>
            <person name="Crits-Christoph A."/>
            <person name="Burstein D."/>
            <person name="Anantharaman K."/>
            <person name="Lane K.R."/>
            <person name="Thomas B.C."/>
            <person name="Pan C."/>
            <person name="Northen T.R."/>
            <person name="Banfield J.F."/>
        </authorList>
    </citation>
    <scope>NUCLEOTIDE SEQUENCE [LARGE SCALE GENOMIC DNA]</scope>
    <source>
        <strain evidence="2">NP_6</strain>
    </source>
</reference>
<dbReference type="AlphaFoldDB" id="A0A537JHB0"/>
<dbReference type="EMBL" id="VBAN01000136">
    <property type="protein sequence ID" value="TMI82937.1"/>
    <property type="molecule type" value="Genomic_DNA"/>
</dbReference>